<proteinExistence type="predicted"/>
<reference evidence="1" key="1">
    <citation type="submission" date="2018-05" db="EMBL/GenBank/DDBJ databases">
        <authorList>
            <person name="Lanie J.A."/>
            <person name="Ng W.-L."/>
            <person name="Kazmierczak K.M."/>
            <person name="Andrzejewski T.M."/>
            <person name="Davidsen T.M."/>
            <person name="Wayne K.J."/>
            <person name="Tettelin H."/>
            <person name="Glass J.I."/>
            <person name="Rusch D."/>
            <person name="Podicherti R."/>
            <person name="Tsui H.-C.T."/>
            <person name="Winkler M.E."/>
        </authorList>
    </citation>
    <scope>NUCLEOTIDE SEQUENCE</scope>
</reference>
<name>A0A382FQE3_9ZZZZ</name>
<dbReference type="AlphaFoldDB" id="A0A382FQE3"/>
<protein>
    <submittedName>
        <fullName evidence="1">Uncharacterized protein</fullName>
    </submittedName>
</protein>
<gene>
    <name evidence="1" type="ORF">METZ01_LOCUS218190</name>
</gene>
<accession>A0A382FQE3</accession>
<evidence type="ECO:0000313" key="1">
    <source>
        <dbReference type="EMBL" id="SVB65336.1"/>
    </source>
</evidence>
<organism evidence="1">
    <name type="scientific">marine metagenome</name>
    <dbReference type="NCBI Taxonomy" id="408172"/>
    <lineage>
        <taxon>unclassified sequences</taxon>
        <taxon>metagenomes</taxon>
        <taxon>ecological metagenomes</taxon>
    </lineage>
</organism>
<sequence length="82" mass="9135">MKSKFIQSLFEPLVKLNVEISAQAGSLIQDSLDQKLPGHRIRVTPASGDINTRLIPDWVIIRLISVSRALSNWRLVALATVK</sequence>
<dbReference type="EMBL" id="UINC01051322">
    <property type="protein sequence ID" value="SVB65336.1"/>
    <property type="molecule type" value="Genomic_DNA"/>
</dbReference>
<feature type="non-terminal residue" evidence="1">
    <location>
        <position position="82"/>
    </location>
</feature>